<keyword evidence="1" id="KW-0472">Membrane</keyword>
<protein>
    <submittedName>
        <fullName evidence="2">Uncharacterized protein</fullName>
    </submittedName>
</protein>
<feature type="transmembrane region" description="Helical" evidence="1">
    <location>
        <begin position="6"/>
        <end position="31"/>
    </location>
</feature>
<reference evidence="2 3" key="1">
    <citation type="submission" date="2015-11" db="EMBL/GenBank/DDBJ databases">
        <title>Draft genome sequence of Paramesorhizobium deserti A-3-E, a strain highly resistant to diverse beta-lactam antibiotics.</title>
        <authorList>
            <person name="Lv R."/>
            <person name="Yang X."/>
            <person name="Fang N."/>
            <person name="Guo J."/>
            <person name="Luo X."/>
            <person name="Peng F."/>
            <person name="Yang R."/>
            <person name="Cui Y."/>
            <person name="Fang C."/>
            <person name="Song Y."/>
        </authorList>
    </citation>
    <scope>NUCLEOTIDE SEQUENCE [LARGE SCALE GENOMIC DNA]</scope>
    <source>
        <strain evidence="2 3">A-3-E</strain>
    </source>
</reference>
<dbReference type="STRING" id="1494590.ATN84_09995"/>
<organism evidence="2 3">
    <name type="scientific">Paramesorhizobium deserti</name>
    <dbReference type="NCBI Taxonomy" id="1494590"/>
    <lineage>
        <taxon>Bacteria</taxon>
        <taxon>Pseudomonadati</taxon>
        <taxon>Pseudomonadota</taxon>
        <taxon>Alphaproteobacteria</taxon>
        <taxon>Hyphomicrobiales</taxon>
        <taxon>Phyllobacteriaceae</taxon>
        <taxon>Paramesorhizobium</taxon>
    </lineage>
</organism>
<name>A0A135HWW3_9HYPH</name>
<dbReference type="EMBL" id="LNTU01000012">
    <property type="protein sequence ID" value="KXF77668.1"/>
    <property type="molecule type" value="Genomic_DNA"/>
</dbReference>
<evidence type="ECO:0000256" key="1">
    <source>
        <dbReference type="SAM" id="Phobius"/>
    </source>
</evidence>
<evidence type="ECO:0000313" key="3">
    <source>
        <dbReference type="Proteomes" id="UP000070107"/>
    </source>
</evidence>
<keyword evidence="1" id="KW-1133">Transmembrane helix</keyword>
<accession>A0A135HWW3</accession>
<keyword evidence="1" id="KW-0812">Transmembrane</keyword>
<proteinExistence type="predicted"/>
<sequence length="59" mass="6182">MSAISAFLHLYFPIFAGVIPSRAALIVLYAAQGGMLLSMWQKLGGSLAVYGLAPSAALR</sequence>
<dbReference type="Proteomes" id="UP000070107">
    <property type="component" value="Unassembled WGS sequence"/>
</dbReference>
<comment type="caution">
    <text evidence="2">The sequence shown here is derived from an EMBL/GenBank/DDBJ whole genome shotgun (WGS) entry which is preliminary data.</text>
</comment>
<gene>
    <name evidence="2" type="ORF">ATN84_09995</name>
</gene>
<keyword evidence="3" id="KW-1185">Reference proteome</keyword>
<dbReference type="AlphaFoldDB" id="A0A135HWW3"/>
<evidence type="ECO:0000313" key="2">
    <source>
        <dbReference type="EMBL" id="KXF77668.1"/>
    </source>
</evidence>